<dbReference type="InterPro" id="IPR000835">
    <property type="entry name" value="HTH_MarR-typ"/>
</dbReference>
<evidence type="ECO:0000313" key="3">
    <source>
        <dbReference type="Proteomes" id="UP000540506"/>
    </source>
</evidence>
<dbReference type="AlphaFoldDB" id="A0A7W7QWZ2"/>
<sequence>MDETRPPAEDAVEAGAALRLVVGRIARRVRQAHTVGDLTHSEVSVLARLERDGAASPGSLADLERVRPQAMATTLAALEERGLVQRRPDASDGRRSVLTVTEAGRQMLTDRASESVQRLAGAIEQEFNPTERQELLQLLPLLHRLAERL</sequence>
<dbReference type="Pfam" id="PF01047">
    <property type="entry name" value="MarR"/>
    <property type="match status" value="1"/>
</dbReference>
<comment type="caution">
    <text evidence="2">The sequence shown here is derived from an EMBL/GenBank/DDBJ whole genome shotgun (WGS) entry which is preliminary data.</text>
</comment>
<protein>
    <submittedName>
        <fullName evidence="2">DNA-binding MarR family transcriptional regulator</fullName>
    </submittedName>
</protein>
<gene>
    <name evidence="2" type="ORF">FHR34_000270</name>
</gene>
<dbReference type="InterPro" id="IPR036390">
    <property type="entry name" value="WH_DNA-bd_sf"/>
</dbReference>
<evidence type="ECO:0000313" key="2">
    <source>
        <dbReference type="EMBL" id="MBB4921277.1"/>
    </source>
</evidence>
<evidence type="ECO:0000259" key="1">
    <source>
        <dbReference type="PROSITE" id="PS50995"/>
    </source>
</evidence>
<dbReference type="PROSITE" id="PS50995">
    <property type="entry name" value="HTH_MARR_2"/>
    <property type="match status" value="1"/>
</dbReference>
<dbReference type="RefSeq" id="WP_184933637.1">
    <property type="nucleotide sequence ID" value="NZ_JACHJV010000001.1"/>
</dbReference>
<keyword evidence="3" id="KW-1185">Reference proteome</keyword>
<name>A0A7W7QWZ2_KITKI</name>
<dbReference type="PANTHER" id="PTHR39515:SF2">
    <property type="entry name" value="HTH-TYPE TRANSCRIPTIONAL REGULATOR RV0880"/>
    <property type="match status" value="1"/>
</dbReference>
<dbReference type="Proteomes" id="UP000540506">
    <property type="component" value="Unassembled WGS sequence"/>
</dbReference>
<dbReference type="SMART" id="SM00347">
    <property type="entry name" value="HTH_MARR"/>
    <property type="match status" value="1"/>
</dbReference>
<dbReference type="InterPro" id="IPR052526">
    <property type="entry name" value="HTH-type_Bedaq_tolerance"/>
</dbReference>
<dbReference type="InterPro" id="IPR036388">
    <property type="entry name" value="WH-like_DNA-bd_sf"/>
</dbReference>
<feature type="domain" description="HTH marR-type" evidence="1">
    <location>
        <begin position="11"/>
        <end position="147"/>
    </location>
</feature>
<keyword evidence="2" id="KW-0238">DNA-binding</keyword>
<dbReference type="PANTHER" id="PTHR39515">
    <property type="entry name" value="CONSERVED PROTEIN"/>
    <property type="match status" value="1"/>
</dbReference>
<organism evidence="2 3">
    <name type="scientific">Kitasatospora kifunensis</name>
    <name type="common">Streptomyces kifunensis</name>
    <dbReference type="NCBI Taxonomy" id="58351"/>
    <lineage>
        <taxon>Bacteria</taxon>
        <taxon>Bacillati</taxon>
        <taxon>Actinomycetota</taxon>
        <taxon>Actinomycetes</taxon>
        <taxon>Kitasatosporales</taxon>
        <taxon>Streptomycetaceae</taxon>
        <taxon>Kitasatospora</taxon>
    </lineage>
</organism>
<proteinExistence type="predicted"/>
<reference evidence="2 3" key="1">
    <citation type="submission" date="2020-08" db="EMBL/GenBank/DDBJ databases">
        <title>Sequencing the genomes of 1000 actinobacteria strains.</title>
        <authorList>
            <person name="Klenk H.-P."/>
        </authorList>
    </citation>
    <scope>NUCLEOTIDE SEQUENCE [LARGE SCALE GENOMIC DNA]</scope>
    <source>
        <strain evidence="2 3">DSM 41654</strain>
    </source>
</reference>
<dbReference type="GO" id="GO:0003677">
    <property type="term" value="F:DNA binding"/>
    <property type="evidence" value="ECO:0007669"/>
    <property type="project" value="UniProtKB-KW"/>
</dbReference>
<dbReference type="GO" id="GO:0003700">
    <property type="term" value="F:DNA-binding transcription factor activity"/>
    <property type="evidence" value="ECO:0007669"/>
    <property type="project" value="InterPro"/>
</dbReference>
<dbReference type="Gene3D" id="1.10.10.10">
    <property type="entry name" value="Winged helix-like DNA-binding domain superfamily/Winged helix DNA-binding domain"/>
    <property type="match status" value="1"/>
</dbReference>
<dbReference type="SUPFAM" id="SSF46785">
    <property type="entry name" value="Winged helix' DNA-binding domain"/>
    <property type="match status" value="1"/>
</dbReference>
<accession>A0A7W7QWZ2</accession>
<dbReference type="EMBL" id="JACHJV010000001">
    <property type="protein sequence ID" value="MBB4921277.1"/>
    <property type="molecule type" value="Genomic_DNA"/>
</dbReference>